<proteinExistence type="predicted"/>
<keyword evidence="1" id="KW-0472">Membrane</keyword>
<dbReference type="Proteomes" id="UP000678374">
    <property type="component" value="Unassembled WGS sequence"/>
</dbReference>
<feature type="transmembrane region" description="Helical" evidence="1">
    <location>
        <begin position="70"/>
        <end position="88"/>
    </location>
</feature>
<evidence type="ECO:0000313" key="3">
    <source>
        <dbReference type="Proteomes" id="UP000678374"/>
    </source>
</evidence>
<name>A0A940YLY0_9BURK</name>
<organism evidence="2 3">
    <name type="scientific">Ideonella aquatica</name>
    <dbReference type="NCBI Taxonomy" id="2824119"/>
    <lineage>
        <taxon>Bacteria</taxon>
        <taxon>Pseudomonadati</taxon>
        <taxon>Pseudomonadota</taxon>
        <taxon>Betaproteobacteria</taxon>
        <taxon>Burkholderiales</taxon>
        <taxon>Sphaerotilaceae</taxon>
        <taxon>Ideonella</taxon>
    </lineage>
</organism>
<dbReference type="AlphaFoldDB" id="A0A940YLY0"/>
<feature type="transmembrane region" description="Helical" evidence="1">
    <location>
        <begin position="304"/>
        <end position="325"/>
    </location>
</feature>
<gene>
    <name evidence="2" type="ORF">KAK06_10565</name>
</gene>
<feature type="transmembrane region" description="Helical" evidence="1">
    <location>
        <begin position="241"/>
        <end position="260"/>
    </location>
</feature>
<evidence type="ECO:0000256" key="1">
    <source>
        <dbReference type="SAM" id="Phobius"/>
    </source>
</evidence>
<keyword evidence="3" id="KW-1185">Reference proteome</keyword>
<dbReference type="RefSeq" id="WP_210802042.1">
    <property type="nucleotide sequence ID" value="NZ_JAGQDE010000008.1"/>
</dbReference>
<evidence type="ECO:0000313" key="2">
    <source>
        <dbReference type="EMBL" id="MBQ0959392.1"/>
    </source>
</evidence>
<protein>
    <submittedName>
        <fullName evidence="2">Uncharacterized protein</fullName>
    </submittedName>
</protein>
<dbReference type="EMBL" id="JAGQDE010000008">
    <property type="protein sequence ID" value="MBQ0959392.1"/>
    <property type="molecule type" value="Genomic_DNA"/>
</dbReference>
<keyword evidence="1" id="KW-1133">Transmembrane helix</keyword>
<accession>A0A940YLY0</accession>
<comment type="caution">
    <text evidence="2">The sequence shown here is derived from an EMBL/GenBank/DDBJ whole genome shotgun (WGS) entry which is preliminary data.</text>
</comment>
<feature type="transmembrane region" description="Helical" evidence="1">
    <location>
        <begin position="272"/>
        <end position="292"/>
    </location>
</feature>
<feature type="transmembrane region" description="Helical" evidence="1">
    <location>
        <begin position="12"/>
        <end position="43"/>
    </location>
</feature>
<reference evidence="2" key="1">
    <citation type="submission" date="2021-04" db="EMBL/GenBank/DDBJ databases">
        <title>The genome sequence of Ideonella sp. 4Y11.</title>
        <authorList>
            <person name="Liu Y."/>
        </authorList>
    </citation>
    <scope>NUCLEOTIDE SEQUENCE</scope>
    <source>
        <strain evidence="2">4Y11</strain>
    </source>
</reference>
<keyword evidence="1" id="KW-0812">Transmembrane</keyword>
<sequence>MTPSHRAEGAQVFVMASVAVPAITRWALSLAALGVVLIGWQLYALFPPAIWREALARTLDGRGAWGGPRWLAALAPLMAAGLVAWGTWMQRRHGRLTLNERTLSYASGVPLFARWLDWQLALDDLRSGRTRLRLTGLGVGSQGLALIRLGWGLSGLRGLRPAVWRPLGQGSAEASSSQPPHRPLGYINWRHPANAAWLQQRFEALPLIQALRAQGVVLPAWTSLRDHAAGADLMAHPRLRVVLLALAALTVSGAVLLHLSRFQHYVQPWSSAHWLAIGALIGTLTLAWFGVLAPPMPADPSSRWSLRVAQWLSAAMMVVVLGWNLHQAPLAWARAFSPAQPVSCVLDTDAARLRPEGASPPCPEIAVDLSAPYWRAQADGSTHTLILRRGWGGRWTQYDTEALNRRPPGPTSRGHP</sequence>